<accession>A0A9Q4GJ88</accession>
<protein>
    <submittedName>
        <fullName evidence="2">Winged helix-turn-helix transcriptional regulator</fullName>
    </submittedName>
</protein>
<proteinExistence type="predicted"/>
<sequence length="531" mass="61248">MTAPSLLETHPHEFGAHLLFTEYDLKPYFAARNSIQEHDGGGSDLATFEHNERTYTITFSYQSSGIAPRDKDDINEVHEYRIRVHEVDAPERKASFLIQPRWASMETKEGKPIPTPDVLGVNVKTQGANIEPDAYPTLLRKAARRLDINAQYFEEVHDYSTIYDAARYVRVREEKSRKIHSRNGVLKRIGELIAETDYRKLVQDDRKKSGYYHTVTFSSSGAHKLLQHRYAKEIKHYHTKHPDSFDEDDPLRHPKLETSFQKSKNKSGAVPWHERDRLKRELEEQILNLLGWTGLPLRDDGYTYISDGYHDVDESERDLQLIDDPTPEIRDEQDALVVQKLRDMNESDVEVIDEIVADGGAKPREIAEDTEYHLSTVYRALKRLEELVERGEDGVRVASRHLAQRLHDAVQDAEEVLKQTVDKAARALDMSEKELDRRGSALVRWMQEYGGEIEDPENEVPMVEIRNLTGTDIKEAVRELLRAWEKVGKSVRRLKLGTVKYDHPRLDRKDFADIGGVANRRGTVPAKSRRR</sequence>
<dbReference type="InterPro" id="IPR036390">
    <property type="entry name" value="WH_DNA-bd_sf"/>
</dbReference>
<evidence type="ECO:0000313" key="3">
    <source>
        <dbReference type="Proteomes" id="UP001149411"/>
    </source>
</evidence>
<gene>
    <name evidence="2" type="ORF">EGH25_09945</name>
</gene>
<dbReference type="Proteomes" id="UP001149411">
    <property type="component" value="Unassembled WGS sequence"/>
</dbReference>
<dbReference type="RefSeq" id="WP_266088133.1">
    <property type="nucleotide sequence ID" value="NZ_RKLV01000010.1"/>
</dbReference>
<reference evidence="2" key="1">
    <citation type="submission" date="2022-09" db="EMBL/GenBank/DDBJ databases">
        <title>Haloadaptaus new haloarchaeum isolated from saline soil.</title>
        <authorList>
            <person name="Duran-Viseras A."/>
            <person name="Sanchez-Porro C."/>
            <person name="Ventosa A."/>
        </authorList>
    </citation>
    <scope>NUCLEOTIDE SEQUENCE</scope>
    <source>
        <strain evidence="2">F3-133</strain>
    </source>
</reference>
<evidence type="ECO:0000313" key="2">
    <source>
        <dbReference type="EMBL" id="MCX2819668.1"/>
    </source>
</evidence>
<evidence type="ECO:0000259" key="1">
    <source>
        <dbReference type="Pfam" id="PF25227"/>
    </source>
</evidence>
<dbReference type="EMBL" id="RKLV01000010">
    <property type="protein sequence ID" value="MCX2819668.1"/>
    <property type="molecule type" value="Genomic_DNA"/>
</dbReference>
<keyword evidence="3" id="KW-1185">Reference proteome</keyword>
<comment type="caution">
    <text evidence="2">The sequence shown here is derived from an EMBL/GenBank/DDBJ whole genome shotgun (WGS) entry which is preliminary data.</text>
</comment>
<dbReference type="InterPro" id="IPR057167">
    <property type="entry name" value="DUF7845"/>
</dbReference>
<organism evidence="2 3">
    <name type="scientific">Halorutilus salinus</name>
    <dbReference type="NCBI Taxonomy" id="2487751"/>
    <lineage>
        <taxon>Archaea</taxon>
        <taxon>Methanobacteriati</taxon>
        <taxon>Methanobacteriota</taxon>
        <taxon>Stenosarchaea group</taxon>
        <taxon>Halobacteria</taxon>
        <taxon>Halorutilales</taxon>
        <taxon>Halorutilaceae</taxon>
        <taxon>Halorutilus</taxon>
    </lineage>
</organism>
<name>A0A9Q4GJ88_9EURY</name>
<dbReference type="Pfam" id="PF25227">
    <property type="entry name" value="DUF7845"/>
    <property type="match status" value="1"/>
</dbReference>
<dbReference type="SUPFAM" id="SSF46785">
    <property type="entry name" value="Winged helix' DNA-binding domain"/>
    <property type="match status" value="1"/>
</dbReference>
<dbReference type="AlphaFoldDB" id="A0A9Q4GJ88"/>
<feature type="domain" description="DUF7845" evidence="1">
    <location>
        <begin position="7"/>
        <end position="312"/>
    </location>
</feature>